<keyword evidence="1" id="KW-0175">Coiled coil</keyword>
<sequence>MDNYNRKQMMIPKTTKAAIMIFFAPIVDVLILLCSCIISIRISQIFNAVPTVQIVVGICGLLIGISIIKRSKAAPNMRNWRVLFFVLLQDTAKFLPISVTEKSQKELQTKKKEGTNSLINNTKKKQKEAERELKNTLSLNLPINCTEDGILTYANGKASRFLQLDSTDLFNLPDAGLREWQDSLTKVSRTYVEDCSYISMASRIDMSNNQQYWRYLRQKCDSSPAGIRRARDLTEKITAADNIECRTDLYSSKKYYVELFGNSVKEVRSRTAFYKMGAPKLKPSELDRKQTINVLHSINNPINE</sequence>
<keyword evidence="2" id="KW-0472">Membrane</keyword>
<keyword evidence="2" id="KW-0812">Transmembrane</keyword>
<accession>A0A396ST16</accession>
<dbReference type="RefSeq" id="WP_118897583.1">
    <property type="nucleotide sequence ID" value="NZ_QOCV01000003.1"/>
</dbReference>
<proteinExistence type="predicted"/>
<reference evidence="3 4" key="1">
    <citation type="submission" date="2018-07" db="EMBL/GenBank/DDBJ databases">
        <title>Genome sequences of six Lactobacillus spp. isolated from bumble bee guts.</title>
        <authorList>
            <person name="Motta E.V.S."/>
            <person name="Moran N.A."/>
        </authorList>
    </citation>
    <scope>NUCLEOTIDE SEQUENCE [LARGE SCALE GENOMIC DNA]</scope>
    <source>
        <strain evidence="3 4">OCC3</strain>
    </source>
</reference>
<evidence type="ECO:0000256" key="1">
    <source>
        <dbReference type="SAM" id="Coils"/>
    </source>
</evidence>
<comment type="caution">
    <text evidence="3">The sequence shown here is derived from an EMBL/GenBank/DDBJ whole genome shotgun (WGS) entry which is preliminary data.</text>
</comment>
<evidence type="ECO:0000313" key="4">
    <source>
        <dbReference type="Proteomes" id="UP000265862"/>
    </source>
</evidence>
<feature type="transmembrane region" description="Helical" evidence="2">
    <location>
        <begin position="48"/>
        <end position="68"/>
    </location>
</feature>
<evidence type="ECO:0000313" key="3">
    <source>
        <dbReference type="EMBL" id="RHW55052.1"/>
    </source>
</evidence>
<evidence type="ECO:0000256" key="2">
    <source>
        <dbReference type="SAM" id="Phobius"/>
    </source>
</evidence>
<dbReference type="AlphaFoldDB" id="A0A396ST16"/>
<name>A0A396ST16_9LACO</name>
<feature type="transmembrane region" description="Helical" evidence="2">
    <location>
        <begin position="21"/>
        <end position="42"/>
    </location>
</feature>
<gene>
    <name evidence="3" type="ORF">DS835_01375</name>
</gene>
<keyword evidence="2" id="KW-1133">Transmembrane helix</keyword>
<dbReference type="EMBL" id="QOCV01000003">
    <property type="protein sequence ID" value="RHW55052.1"/>
    <property type="molecule type" value="Genomic_DNA"/>
</dbReference>
<feature type="coiled-coil region" evidence="1">
    <location>
        <begin position="112"/>
        <end position="139"/>
    </location>
</feature>
<protein>
    <recommendedName>
        <fullName evidence="5">PAS domain-containing protein</fullName>
    </recommendedName>
</protein>
<evidence type="ECO:0008006" key="5">
    <source>
        <dbReference type="Google" id="ProtNLM"/>
    </source>
</evidence>
<dbReference type="Proteomes" id="UP000265862">
    <property type="component" value="Unassembled WGS sequence"/>
</dbReference>
<organism evidence="3 4">
    <name type="scientific">Lactobacillus bombicola</name>
    <dbReference type="NCBI Taxonomy" id="1505723"/>
    <lineage>
        <taxon>Bacteria</taxon>
        <taxon>Bacillati</taxon>
        <taxon>Bacillota</taxon>
        <taxon>Bacilli</taxon>
        <taxon>Lactobacillales</taxon>
        <taxon>Lactobacillaceae</taxon>
        <taxon>Lactobacillus</taxon>
    </lineage>
</organism>